<dbReference type="Pfam" id="PF06985">
    <property type="entry name" value="HET"/>
    <property type="match status" value="1"/>
</dbReference>
<dbReference type="Pfam" id="PF26639">
    <property type="entry name" value="Het-6_barrel"/>
    <property type="match status" value="1"/>
</dbReference>
<feature type="domain" description="Heterokaryon incompatibility" evidence="1">
    <location>
        <begin position="107"/>
        <end position="238"/>
    </location>
</feature>
<dbReference type="EMBL" id="KZ613493">
    <property type="protein sequence ID" value="PMD18562.1"/>
    <property type="molecule type" value="Genomic_DNA"/>
</dbReference>
<dbReference type="OrthoDB" id="4850726at2759"/>
<reference evidence="2 3" key="1">
    <citation type="submission" date="2016-05" db="EMBL/GenBank/DDBJ databases">
        <title>A degradative enzymes factory behind the ericoid mycorrhizal symbiosis.</title>
        <authorList>
            <consortium name="DOE Joint Genome Institute"/>
            <person name="Martino E."/>
            <person name="Morin E."/>
            <person name="Grelet G."/>
            <person name="Kuo A."/>
            <person name="Kohler A."/>
            <person name="Daghino S."/>
            <person name="Barry K."/>
            <person name="Choi C."/>
            <person name="Cichocki N."/>
            <person name="Clum A."/>
            <person name="Copeland A."/>
            <person name="Hainaut M."/>
            <person name="Haridas S."/>
            <person name="Labutti K."/>
            <person name="Lindquist E."/>
            <person name="Lipzen A."/>
            <person name="Khouja H.-R."/>
            <person name="Murat C."/>
            <person name="Ohm R."/>
            <person name="Olson A."/>
            <person name="Spatafora J."/>
            <person name="Veneault-Fourrey C."/>
            <person name="Henrissat B."/>
            <person name="Grigoriev I."/>
            <person name="Martin F."/>
            <person name="Perotto S."/>
        </authorList>
    </citation>
    <scope>NUCLEOTIDE SEQUENCE [LARGE SCALE GENOMIC DNA]</scope>
    <source>
        <strain evidence="2 3">UAMH 7357</strain>
    </source>
</reference>
<dbReference type="PANTHER" id="PTHR24148:SF73">
    <property type="entry name" value="HET DOMAIN PROTEIN (AFU_ORTHOLOGUE AFUA_8G01020)"/>
    <property type="match status" value="1"/>
</dbReference>
<dbReference type="InterPro" id="IPR052895">
    <property type="entry name" value="HetReg/Transcr_Mod"/>
</dbReference>
<keyword evidence="3" id="KW-1185">Reference proteome</keyword>
<dbReference type="PANTHER" id="PTHR24148">
    <property type="entry name" value="ANKYRIN REPEAT DOMAIN-CONTAINING PROTEIN 39 HOMOLOG-RELATED"/>
    <property type="match status" value="1"/>
</dbReference>
<dbReference type="AlphaFoldDB" id="A0A2J6PX00"/>
<sequence>MQNEITLLIEGGLYSRLDKAADEIRLVTIGPSFPGHPLQCKLEKVSLKDVKPDYASFVLSNGLAAQTPRQAKERWAVSLGVRPDLPPKGADQFSCSVPAPNRYRFKWGDFAALSDITLNGEVVSVTANLESALRARAGDDAFGSRYKLWIDAICINQVDDQEMAHQVQKMREIYSGAWPADINHAFQFLRILASLQEDQRNLDRLQTESGEPSRGTYFCALDEPMRQEYWFRLWVIQELIMGASSTVLRLGNHVIDWSTFCKGIGVLYHGSNWFIKDLELQREFKSRGILHDVAWQTYSIHLVHQDLRPLSCFDEEGTNRIGFRRLLDIANSAECRDVRDKVFALVGMMNSAVSADIMEAYEFEPPRLFAAVARAFITHTNALEPLRSGNPWGRCKGFIFDEVVGLGAPEAGFFKWDKQRIVQCPSCRSAYGDSEAKSSALWHTLLLSIVAKGRRAQQRHAALLSLPSTFVAALPQFQKRGWDWLVGQRGYYFKWKQRRYAHDDFMLGEERLRSFFTDVIPQDAEELTYTEVYCSSQRAELRVGDKIAIVFGCSTPLVIRPAGDKFEVVGEAYVQGFMDGEALVLMESEACDMQSFIFR</sequence>
<name>A0A2J6PX00_9HELO</name>
<evidence type="ECO:0000313" key="3">
    <source>
        <dbReference type="Proteomes" id="UP000235672"/>
    </source>
</evidence>
<proteinExistence type="predicted"/>
<dbReference type="STRING" id="1745343.A0A2J6PX00"/>
<gene>
    <name evidence="2" type="ORF">NA56DRAFT_680600</name>
</gene>
<dbReference type="InterPro" id="IPR010730">
    <property type="entry name" value="HET"/>
</dbReference>
<evidence type="ECO:0000313" key="2">
    <source>
        <dbReference type="EMBL" id="PMD18562.1"/>
    </source>
</evidence>
<evidence type="ECO:0000259" key="1">
    <source>
        <dbReference type="Pfam" id="PF06985"/>
    </source>
</evidence>
<dbReference type="Proteomes" id="UP000235672">
    <property type="component" value="Unassembled WGS sequence"/>
</dbReference>
<accession>A0A2J6PX00</accession>
<protein>
    <recommendedName>
        <fullName evidence="1">Heterokaryon incompatibility domain-containing protein</fullName>
    </recommendedName>
</protein>
<organism evidence="2 3">
    <name type="scientific">Hyaloscypha hepaticicola</name>
    <dbReference type="NCBI Taxonomy" id="2082293"/>
    <lineage>
        <taxon>Eukaryota</taxon>
        <taxon>Fungi</taxon>
        <taxon>Dikarya</taxon>
        <taxon>Ascomycota</taxon>
        <taxon>Pezizomycotina</taxon>
        <taxon>Leotiomycetes</taxon>
        <taxon>Helotiales</taxon>
        <taxon>Hyaloscyphaceae</taxon>
        <taxon>Hyaloscypha</taxon>
    </lineage>
</organism>